<dbReference type="STRING" id="323259.Mhun_1572"/>
<dbReference type="EMBL" id="CP000254">
    <property type="protein sequence ID" value="ABD41303.1"/>
    <property type="molecule type" value="Genomic_DNA"/>
</dbReference>
<dbReference type="EnsemblBacteria" id="ABD41303">
    <property type="protein sequence ID" value="ABD41303"/>
    <property type="gene ID" value="Mhun_1572"/>
</dbReference>
<sequence length="214" mass="24931">MTEKKKILIIDDEAVFRKILKENLSYCGYVCKTAESPSEGMRYLKTDTFDLILLDIMMEPLDGWDTLDLIKSLTYGYETPVIMVSSKKMDLVEVIRYGERLYGYMAKPLTREEICAGVYSFFRWYESLHEAAEKISTDSVPPEDIALWLDLSRQVRVITDLRAEAAIICLPDLNRTEEECRDQLNAQVDQMIREKRSKLEELEQKYPVLHTIPQ</sequence>
<evidence type="ECO:0000256" key="4">
    <source>
        <dbReference type="SAM" id="Coils"/>
    </source>
</evidence>
<dbReference type="PROSITE" id="PS50110">
    <property type="entry name" value="RESPONSE_REGULATORY"/>
    <property type="match status" value="1"/>
</dbReference>
<feature type="modified residue" description="4-aspartylphosphate" evidence="3">
    <location>
        <position position="55"/>
    </location>
</feature>
<dbReference type="InterPro" id="IPR050595">
    <property type="entry name" value="Bact_response_regulator"/>
</dbReference>
<dbReference type="KEGG" id="mhu:Mhun_1572"/>
<dbReference type="HOGENOM" id="CLU_000445_69_1_2"/>
<dbReference type="InterPro" id="IPR011006">
    <property type="entry name" value="CheY-like_superfamily"/>
</dbReference>
<evidence type="ECO:0000256" key="2">
    <source>
        <dbReference type="ARBA" id="ARBA00023012"/>
    </source>
</evidence>
<proteinExistence type="predicted"/>
<dbReference type="PANTHER" id="PTHR44591">
    <property type="entry name" value="STRESS RESPONSE REGULATOR PROTEIN 1"/>
    <property type="match status" value="1"/>
</dbReference>
<dbReference type="RefSeq" id="WP_011448568.1">
    <property type="nucleotide sequence ID" value="NC_007796.1"/>
</dbReference>
<dbReference type="CDD" id="cd00156">
    <property type="entry name" value="REC"/>
    <property type="match status" value="1"/>
</dbReference>
<dbReference type="SMART" id="SM00448">
    <property type="entry name" value="REC"/>
    <property type="match status" value="1"/>
</dbReference>
<dbReference type="GeneID" id="25393521"/>
<evidence type="ECO:0000259" key="5">
    <source>
        <dbReference type="PROSITE" id="PS50110"/>
    </source>
</evidence>
<dbReference type="AlphaFoldDB" id="Q2FL14"/>
<keyword evidence="2" id="KW-0902">Two-component regulatory system</keyword>
<dbReference type="Pfam" id="PF00072">
    <property type="entry name" value="Response_reg"/>
    <property type="match status" value="1"/>
</dbReference>
<feature type="coiled-coil region" evidence="4">
    <location>
        <begin position="174"/>
        <end position="205"/>
    </location>
</feature>
<evidence type="ECO:0000313" key="7">
    <source>
        <dbReference type="Proteomes" id="UP000001941"/>
    </source>
</evidence>
<keyword evidence="7" id="KW-1185">Reference proteome</keyword>
<reference evidence="7" key="1">
    <citation type="journal article" date="2016" name="Stand. Genomic Sci.">
        <title>Complete genome sequence of Methanospirillum hungatei type strain JF1.</title>
        <authorList>
            <person name="Gunsalus R.P."/>
            <person name="Cook L.E."/>
            <person name="Crable B."/>
            <person name="Rohlin L."/>
            <person name="McDonald E."/>
            <person name="Mouttaki H."/>
            <person name="Sieber J.R."/>
            <person name="Poweleit N."/>
            <person name="Zhou H."/>
            <person name="Lapidus A.L."/>
            <person name="Daligault H.E."/>
            <person name="Land M."/>
            <person name="Gilna P."/>
            <person name="Ivanova N."/>
            <person name="Kyrpides N."/>
            <person name="Culley D.E."/>
            <person name="McInerney M.J."/>
        </authorList>
    </citation>
    <scope>NUCLEOTIDE SEQUENCE [LARGE SCALE GENOMIC DNA]</scope>
    <source>
        <strain evidence="7">ATCC 27890 / DSM 864 / NBRC 100397 / JF-1</strain>
    </source>
</reference>
<dbReference type="PANTHER" id="PTHR44591:SF14">
    <property type="entry name" value="PROTEIN PILG"/>
    <property type="match status" value="1"/>
</dbReference>
<dbReference type="Gene3D" id="3.40.50.2300">
    <property type="match status" value="1"/>
</dbReference>
<feature type="domain" description="Response regulatory" evidence="5">
    <location>
        <begin position="6"/>
        <end position="122"/>
    </location>
</feature>
<dbReference type="GO" id="GO:0000160">
    <property type="term" value="P:phosphorelay signal transduction system"/>
    <property type="evidence" value="ECO:0007669"/>
    <property type="project" value="UniProtKB-KW"/>
</dbReference>
<protein>
    <submittedName>
        <fullName evidence="6">Response regulator receiver domain protein (CheY-like)</fullName>
    </submittedName>
</protein>
<keyword evidence="4" id="KW-0175">Coiled coil</keyword>
<dbReference type="InterPro" id="IPR001789">
    <property type="entry name" value="Sig_transdc_resp-reg_receiver"/>
</dbReference>
<evidence type="ECO:0000256" key="1">
    <source>
        <dbReference type="ARBA" id="ARBA00022553"/>
    </source>
</evidence>
<evidence type="ECO:0000313" key="6">
    <source>
        <dbReference type="EMBL" id="ABD41303.1"/>
    </source>
</evidence>
<dbReference type="SUPFAM" id="SSF52172">
    <property type="entry name" value="CheY-like"/>
    <property type="match status" value="1"/>
</dbReference>
<dbReference type="Proteomes" id="UP000001941">
    <property type="component" value="Chromosome"/>
</dbReference>
<gene>
    <name evidence="6" type="ordered locus">Mhun_1572</name>
</gene>
<organism evidence="6 7">
    <name type="scientific">Methanospirillum hungatei JF-1 (strain ATCC 27890 / DSM 864 / NBRC 100397 / JF-1)</name>
    <dbReference type="NCBI Taxonomy" id="323259"/>
    <lineage>
        <taxon>Archaea</taxon>
        <taxon>Methanobacteriati</taxon>
        <taxon>Methanobacteriota</taxon>
        <taxon>Stenosarchaea group</taxon>
        <taxon>Methanomicrobia</taxon>
        <taxon>Methanomicrobiales</taxon>
        <taxon>Methanospirillaceae</taxon>
        <taxon>Methanospirillum</taxon>
    </lineage>
</organism>
<evidence type="ECO:0000256" key="3">
    <source>
        <dbReference type="PROSITE-ProRule" id="PRU00169"/>
    </source>
</evidence>
<dbReference type="eggNOG" id="arCOG02598">
    <property type="taxonomic scope" value="Archaea"/>
</dbReference>
<name>Q2FL14_METHJ</name>
<dbReference type="InParanoid" id="Q2FL14"/>
<keyword evidence="1 3" id="KW-0597">Phosphoprotein</keyword>
<accession>Q2FL14</accession>
<dbReference type="OrthoDB" id="9652at2157"/>